<keyword evidence="5 7" id="KW-0472">Membrane</keyword>
<dbReference type="AlphaFoldDB" id="A0A553PBF9"/>
<evidence type="ECO:0000313" key="10">
    <source>
        <dbReference type="Proteomes" id="UP000318571"/>
    </source>
</evidence>
<name>A0A553PBF9_TIGCA</name>
<evidence type="ECO:0000256" key="5">
    <source>
        <dbReference type="ARBA" id="ARBA00023136"/>
    </source>
</evidence>
<dbReference type="InterPro" id="IPR052954">
    <property type="entry name" value="GPCR-Ligand_Int"/>
</dbReference>
<proteinExistence type="inferred from homology"/>
<evidence type="ECO:0000313" key="9">
    <source>
        <dbReference type="EMBL" id="TRY75012.1"/>
    </source>
</evidence>
<evidence type="ECO:0000256" key="6">
    <source>
        <dbReference type="RuleBase" id="RU000688"/>
    </source>
</evidence>
<dbReference type="GO" id="GO:0016020">
    <property type="term" value="C:membrane"/>
    <property type="evidence" value="ECO:0007669"/>
    <property type="project" value="UniProtKB-SubCell"/>
</dbReference>
<comment type="subcellular location">
    <subcellularLocation>
        <location evidence="1">Membrane</location>
    </subcellularLocation>
</comment>
<evidence type="ECO:0000256" key="4">
    <source>
        <dbReference type="ARBA" id="ARBA00022989"/>
    </source>
</evidence>
<reference evidence="9 10" key="1">
    <citation type="journal article" date="2018" name="Nat. Ecol. Evol.">
        <title>Genomic signatures of mitonuclear coevolution across populations of Tigriopus californicus.</title>
        <authorList>
            <person name="Barreto F.S."/>
            <person name="Watson E.T."/>
            <person name="Lima T.G."/>
            <person name="Willett C.S."/>
            <person name="Edmands S."/>
            <person name="Li W."/>
            <person name="Burton R.S."/>
        </authorList>
    </citation>
    <scope>NUCLEOTIDE SEQUENCE [LARGE SCALE GENOMIC DNA]</scope>
    <source>
        <strain evidence="9 10">San Diego</strain>
    </source>
</reference>
<feature type="transmembrane region" description="Helical" evidence="7">
    <location>
        <begin position="201"/>
        <end position="226"/>
    </location>
</feature>
<dbReference type="GO" id="GO:0004930">
    <property type="term" value="F:G protein-coupled receptor activity"/>
    <property type="evidence" value="ECO:0007669"/>
    <property type="project" value="UniProtKB-KW"/>
</dbReference>
<dbReference type="PRINTS" id="PR00237">
    <property type="entry name" value="GPCRRHODOPSN"/>
</dbReference>
<evidence type="ECO:0000256" key="3">
    <source>
        <dbReference type="ARBA" id="ARBA00022692"/>
    </source>
</evidence>
<feature type="domain" description="G-protein coupled receptors family 1 profile" evidence="8">
    <location>
        <begin position="218"/>
        <end position="313"/>
    </location>
</feature>
<dbReference type="PANTHER" id="PTHR46641">
    <property type="entry name" value="FMRFAMIDE RECEPTOR-RELATED"/>
    <property type="match status" value="1"/>
</dbReference>
<keyword evidence="6" id="KW-0807">Transducer</keyword>
<comment type="caution">
    <text evidence="9">The sequence shown here is derived from an EMBL/GenBank/DDBJ whole genome shotgun (WGS) entry which is preliminary data.</text>
</comment>
<feature type="transmembrane region" description="Helical" evidence="7">
    <location>
        <begin position="45"/>
        <end position="69"/>
    </location>
</feature>
<feature type="transmembrane region" description="Helical" evidence="7">
    <location>
        <begin position="238"/>
        <end position="265"/>
    </location>
</feature>
<dbReference type="Proteomes" id="UP000318571">
    <property type="component" value="Chromosome 2"/>
</dbReference>
<evidence type="ECO:0000256" key="7">
    <source>
        <dbReference type="SAM" id="Phobius"/>
    </source>
</evidence>
<dbReference type="InterPro" id="IPR000276">
    <property type="entry name" value="GPCR_Rhodpsn"/>
</dbReference>
<dbReference type="PROSITE" id="PS00237">
    <property type="entry name" value="G_PROTEIN_RECEP_F1_1"/>
    <property type="match status" value="1"/>
</dbReference>
<dbReference type="InterPro" id="IPR017452">
    <property type="entry name" value="GPCR_Rhodpsn_7TM"/>
</dbReference>
<evidence type="ECO:0000259" key="8">
    <source>
        <dbReference type="PROSITE" id="PS50262"/>
    </source>
</evidence>
<dbReference type="PANTHER" id="PTHR46641:SF2">
    <property type="entry name" value="FMRFAMIDE RECEPTOR"/>
    <property type="match status" value="1"/>
</dbReference>
<keyword evidence="6" id="KW-0297">G-protein coupled receptor</keyword>
<dbReference type="PROSITE" id="PS50262">
    <property type="entry name" value="G_PROTEIN_RECEP_F1_2"/>
    <property type="match status" value="1"/>
</dbReference>
<dbReference type="STRING" id="6832.A0A553PBF9"/>
<comment type="similarity">
    <text evidence="2 6">Belongs to the G-protein coupled receptor 1 family.</text>
</comment>
<dbReference type="Gene3D" id="1.20.1070.10">
    <property type="entry name" value="Rhodopsin 7-helix transmembrane proteins"/>
    <property type="match status" value="1"/>
</dbReference>
<keyword evidence="3 6" id="KW-0812">Transmembrane</keyword>
<keyword evidence="10" id="KW-1185">Reference proteome</keyword>
<feature type="non-terminal residue" evidence="9">
    <location>
        <position position="313"/>
    </location>
</feature>
<dbReference type="EMBL" id="VCGU01000005">
    <property type="protein sequence ID" value="TRY75012.1"/>
    <property type="molecule type" value="Genomic_DNA"/>
</dbReference>
<evidence type="ECO:0000256" key="1">
    <source>
        <dbReference type="ARBA" id="ARBA00004370"/>
    </source>
</evidence>
<dbReference type="SUPFAM" id="SSF81321">
    <property type="entry name" value="Family A G protein-coupled receptor-like"/>
    <property type="match status" value="1"/>
</dbReference>
<protein>
    <recommendedName>
        <fullName evidence="8">G-protein coupled receptors family 1 profile domain-containing protein</fullName>
    </recommendedName>
</protein>
<sequence>MAEPESFSMKRLKFRTKVKAPTGSAEASHLSHKCQPSRLKETTKFYLQLLAIWAIFCVPGNVVTLIMYLKSEDKQSGINESDPNPDEANATVRVFETNRNVLLEEFCQGTGDDTHVTINGHDELTLAFLNCTLDLNSTLEFHHLLLRASCDVIEALGLSNFTQLNPIIDCINQKQHEMEARHFQCYESLVDYGPIRAKVKFWLEGIGILCVGIFGLIANILTCIILKDMKSNSSFNKLLMSLSIVDCLLIVDMIVEKSVIGAFLGEEPLWYKLTFPYFWYPFKGMILSATIFMLVAVSAERHRAVCHPMARRQ</sequence>
<organism evidence="9 10">
    <name type="scientific">Tigriopus californicus</name>
    <name type="common">Marine copepod</name>
    <dbReference type="NCBI Taxonomy" id="6832"/>
    <lineage>
        <taxon>Eukaryota</taxon>
        <taxon>Metazoa</taxon>
        <taxon>Ecdysozoa</taxon>
        <taxon>Arthropoda</taxon>
        <taxon>Crustacea</taxon>
        <taxon>Multicrustacea</taxon>
        <taxon>Hexanauplia</taxon>
        <taxon>Copepoda</taxon>
        <taxon>Harpacticoida</taxon>
        <taxon>Harpacticidae</taxon>
        <taxon>Tigriopus</taxon>
    </lineage>
</organism>
<feature type="transmembrane region" description="Helical" evidence="7">
    <location>
        <begin position="277"/>
        <end position="299"/>
    </location>
</feature>
<evidence type="ECO:0000256" key="2">
    <source>
        <dbReference type="ARBA" id="ARBA00010663"/>
    </source>
</evidence>
<accession>A0A553PBF9</accession>
<keyword evidence="4 7" id="KW-1133">Transmembrane helix</keyword>
<gene>
    <name evidence="9" type="ORF">TCAL_12119</name>
</gene>
<keyword evidence="6" id="KW-0675">Receptor</keyword>